<comment type="caution">
    <text evidence="11">The sequence shown here is derived from an EMBL/GenBank/DDBJ whole genome shotgun (WGS) entry which is preliminary data.</text>
</comment>
<dbReference type="CDD" id="cd00082">
    <property type="entry name" value="HisKA"/>
    <property type="match status" value="1"/>
</dbReference>
<dbReference type="InterPro" id="IPR036097">
    <property type="entry name" value="HisK_dim/P_sf"/>
</dbReference>
<dbReference type="PANTHER" id="PTHR43065">
    <property type="entry name" value="SENSOR HISTIDINE KINASE"/>
    <property type="match status" value="1"/>
</dbReference>
<dbReference type="Gene3D" id="3.30.565.10">
    <property type="entry name" value="Histidine kinase-like ATPase, C-terminal domain"/>
    <property type="match status" value="1"/>
</dbReference>
<evidence type="ECO:0000256" key="5">
    <source>
        <dbReference type="ARBA" id="ARBA00022741"/>
    </source>
</evidence>
<evidence type="ECO:0000256" key="4">
    <source>
        <dbReference type="ARBA" id="ARBA00022679"/>
    </source>
</evidence>
<evidence type="ECO:0000256" key="1">
    <source>
        <dbReference type="ARBA" id="ARBA00000085"/>
    </source>
</evidence>
<evidence type="ECO:0000313" key="11">
    <source>
        <dbReference type="EMBL" id="EGG54599.1"/>
    </source>
</evidence>
<keyword evidence="4" id="KW-0808">Transferase</keyword>
<dbReference type="EMBL" id="AFBP01000036">
    <property type="protein sequence ID" value="EGG54599.1"/>
    <property type="molecule type" value="Genomic_DNA"/>
</dbReference>
<dbReference type="SMART" id="SM00388">
    <property type="entry name" value="HisKA"/>
    <property type="match status" value="1"/>
</dbReference>
<evidence type="ECO:0000313" key="12">
    <source>
        <dbReference type="Proteomes" id="UP000005156"/>
    </source>
</evidence>
<dbReference type="PROSITE" id="PS50109">
    <property type="entry name" value="HIS_KIN"/>
    <property type="match status" value="1"/>
</dbReference>
<sequence length="649" mass="72523">MKAFSDTPEWVEKTKMIEQPQSQGFFVEFFVFFLAEKGVVGKLIFVVGLFFSQPLVVQANAASAPIEISQPSLTIGIPDTLVNPKDVIELQKMLSELRRSLPKYHVATITFSAADGLDALRKDKPDFILAPTGFFATIDGSPAQNTYKIATRINLKSGDPEQSVGAALAVLNDRKELVSLADLQHKTAQSGLPNTIDSWLSVRNELKKNHYDDEHFFSKISFSNNAYPDVLSALLNKKADVGIIPACLLENLEEQGLIKKGLIRIVHQKKDSPLGCRHSTDLFPDISLWAAEGTPREEVKDLTIALYKTGGDLSRQWVPNVSERRIMELFERLKEGPYRYLRDITPAALYERHKGAVWFVFLLFVFLLLNELRLNVLIKRRTAMLANALLEKDNFEAKAIKVRKALNAYEKRSIVQQMSGMIAHELSSPLGSIRTYVTLLKMEGSSKIPFSKEVKQKALNGIEEQVLTMSKIIDRVRGYAKNNYSRQEDCDLALLLKKSAGSLIAERGRQLENQIVFDWSVRTYYPIKGNALELQILFLNLLRNAADALSDDVSGTIHVKISKDARAEQWLCEIENPASQMSQSQLEMINEKSYSVSTKTTGLGIGLSICRGICDRHGASLSFQLADKKLKAALRFDILPEGQSAQIGG</sequence>
<dbReference type="Pfam" id="PF00512">
    <property type="entry name" value="HisKA"/>
    <property type="match status" value="1"/>
</dbReference>
<comment type="catalytic activity">
    <reaction evidence="1">
        <text>ATP + protein L-histidine = ADP + protein N-phospho-L-histidine.</text>
        <dbReference type="EC" id="2.7.13.3"/>
    </reaction>
</comment>
<dbReference type="GO" id="GO:0000155">
    <property type="term" value="F:phosphorelay sensor kinase activity"/>
    <property type="evidence" value="ECO:0007669"/>
    <property type="project" value="InterPro"/>
</dbReference>
<keyword evidence="9" id="KW-1133">Transmembrane helix</keyword>
<evidence type="ECO:0000256" key="7">
    <source>
        <dbReference type="ARBA" id="ARBA00022840"/>
    </source>
</evidence>
<dbReference type="InterPro" id="IPR003661">
    <property type="entry name" value="HisK_dim/P_dom"/>
</dbReference>
<keyword evidence="9" id="KW-0472">Membrane</keyword>
<dbReference type="PANTHER" id="PTHR43065:SF10">
    <property type="entry name" value="PEROXIDE STRESS-ACTIVATED HISTIDINE KINASE MAK3"/>
    <property type="match status" value="1"/>
</dbReference>
<protein>
    <recommendedName>
        <fullName evidence="2">histidine kinase</fullName>
        <ecNumber evidence="2">2.7.13.3</ecNumber>
    </recommendedName>
</protein>
<dbReference type="SMART" id="SM00387">
    <property type="entry name" value="HATPase_c"/>
    <property type="match status" value="1"/>
</dbReference>
<evidence type="ECO:0000259" key="10">
    <source>
        <dbReference type="PROSITE" id="PS50109"/>
    </source>
</evidence>
<dbReference type="InterPro" id="IPR003594">
    <property type="entry name" value="HATPase_dom"/>
</dbReference>
<dbReference type="AlphaFoldDB" id="F3QKG5"/>
<keyword evidence="6 11" id="KW-0418">Kinase</keyword>
<dbReference type="Gene3D" id="1.10.287.130">
    <property type="match status" value="1"/>
</dbReference>
<dbReference type="Proteomes" id="UP000005156">
    <property type="component" value="Unassembled WGS sequence"/>
</dbReference>
<dbReference type="InterPro" id="IPR005467">
    <property type="entry name" value="His_kinase_dom"/>
</dbReference>
<keyword evidence="9" id="KW-0812">Transmembrane</keyword>
<keyword evidence="12" id="KW-1185">Reference proteome</keyword>
<evidence type="ECO:0000256" key="2">
    <source>
        <dbReference type="ARBA" id="ARBA00012438"/>
    </source>
</evidence>
<evidence type="ECO:0000256" key="8">
    <source>
        <dbReference type="ARBA" id="ARBA00023012"/>
    </source>
</evidence>
<dbReference type="EC" id="2.7.13.3" evidence="2"/>
<dbReference type="Gene3D" id="3.40.190.10">
    <property type="entry name" value="Periplasmic binding protein-like II"/>
    <property type="match status" value="1"/>
</dbReference>
<gene>
    <name evidence="11" type="ORF">HMPREF9439_01424</name>
</gene>
<reference evidence="11 12" key="1">
    <citation type="submission" date="2011-02" db="EMBL/GenBank/DDBJ databases">
        <authorList>
            <person name="Weinstock G."/>
            <person name="Sodergren E."/>
            <person name="Clifton S."/>
            <person name="Fulton L."/>
            <person name="Fulton B."/>
            <person name="Courtney L."/>
            <person name="Fronick C."/>
            <person name="Harrison M."/>
            <person name="Strong C."/>
            <person name="Farmer C."/>
            <person name="Delahaunty K."/>
            <person name="Markovic C."/>
            <person name="Hall O."/>
            <person name="Minx P."/>
            <person name="Tomlinson C."/>
            <person name="Mitreva M."/>
            <person name="Hou S."/>
            <person name="Chen J."/>
            <person name="Wollam A."/>
            <person name="Pepin K.H."/>
            <person name="Johnson M."/>
            <person name="Bhonagiri V."/>
            <person name="Zhang X."/>
            <person name="Suruliraj S."/>
            <person name="Warren W."/>
            <person name="Chinwalla A."/>
            <person name="Mardis E.R."/>
            <person name="Wilson R.K."/>
        </authorList>
    </citation>
    <scope>NUCLEOTIDE SEQUENCE [LARGE SCALE GENOMIC DNA]</scope>
    <source>
        <strain evidence="11 12">YIT 11859</strain>
    </source>
</reference>
<evidence type="ECO:0000256" key="3">
    <source>
        <dbReference type="ARBA" id="ARBA00022553"/>
    </source>
</evidence>
<dbReference type="SUPFAM" id="SSF47384">
    <property type="entry name" value="Homodimeric domain of signal transducing histidine kinase"/>
    <property type="match status" value="1"/>
</dbReference>
<dbReference type="SUPFAM" id="SSF53850">
    <property type="entry name" value="Periplasmic binding protein-like II"/>
    <property type="match status" value="1"/>
</dbReference>
<evidence type="ECO:0000256" key="9">
    <source>
        <dbReference type="SAM" id="Phobius"/>
    </source>
</evidence>
<dbReference type="Pfam" id="PF02518">
    <property type="entry name" value="HATPase_c"/>
    <property type="match status" value="1"/>
</dbReference>
<proteinExistence type="predicted"/>
<dbReference type="eggNOG" id="COG0715">
    <property type="taxonomic scope" value="Bacteria"/>
</dbReference>
<feature type="domain" description="Histidine kinase" evidence="10">
    <location>
        <begin position="421"/>
        <end position="624"/>
    </location>
</feature>
<dbReference type="HOGENOM" id="CLU_011260_2_0_4"/>
<accession>F3QKG5</accession>
<keyword evidence="5" id="KW-0547">Nucleotide-binding</keyword>
<dbReference type="SUPFAM" id="SSF55874">
    <property type="entry name" value="ATPase domain of HSP90 chaperone/DNA topoisomerase II/histidine kinase"/>
    <property type="match status" value="1"/>
</dbReference>
<organism evidence="11 12">
    <name type="scientific">Parasutterella excrementihominis YIT 11859</name>
    <dbReference type="NCBI Taxonomy" id="762966"/>
    <lineage>
        <taxon>Bacteria</taxon>
        <taxon>Pseudomonadati</taxon>
        <taxon>Pseudomonadota</taxon>
        <taxon>Betaproteobacteria</taxon>
        <taxon>Burkholderiales</taxon>
        <taxon>Sutterellaceae</taxon>
        <taxon>Parasutterella</taxon>
    </lineage>
</organism>
<dbReference type="Pfam" id="PF12974">
    <property type="entry name" value="Phosphonate-bd"/>
    <property type="match status" value="1"/>
</dbReference>
<keyword evidence="7" id="KW-0067">ATP-binding</keyword>
<evidence type="ECO:0000256" key="6">
    <source>
        <dbReference type="ARBA" id="ARBA00022777"/>
    </source>
</evidence>
<dbReference type="GO" id="GO:0005524">
    <property type="term" value="F:ATP binding"/>
    <property type="evidence" value="ECO:0007669"/>
    <property type="project" value="UniProtKB-KW"/>
</dbReference>
<keyword evidence="3" id="KW-0597">Phosphoprotein</keyword>
<dbReference type="eggNOG" id="COG4191">
    <property type="taxonomic scope" value="Bacteria"/>
</dbReference>
<name>F3QKG5_9BURK</name>
<keyword evidence="8" id="KW-0902">Two-component regulatory system</keyword>
<feature type="transmembrane region" description="Helical" evidence="9">
    <location>
        <begin position="355"/>
        <end position="372"/>
    </location>
</feature>
<dbReference type="InterPro" id="IPR036890">
    <property type="entry name" value="HATPase_C_sf"/>
</dbReference>